<feature type="compositionally biased region" description="Pro residues" evidence="1">
    <location>
        <begin position="1"/>
        <end position="10"/>
    </location>
</feature>
<protein>
    <submittedName>
        <fullName evidence="4">PQQ-binding-like beta-propeller repeat protein</fullName>
    </submittedName>
</protein>
<feature type="compositionally biased region" description="Basic and acidic residues" evidence="1">
    <location>
        <begin position="153"/>
        <end position="168"/>
    </location>
</feature>
<keyword evidence="5" id="KW-1185">Reference proteome</keyword>
<dbReference type="RefSeq" id="WP_359270279.1">
    <property type="nucleotide sequence ID" value="NZ_JBEZNA010000013.1"/>
</dbReference>
<reference evidence="4 5" key="1">
    <citation type="submission" date="2024-06" db="EMBL/GenBank/DDBJ databases">
        <title>The Natural Products Discovery Center: Release of the First 8490 Sequenced Strains for Exploring Actinobacteria Biosynthetic Diversity.</title>
        <authorList>
            <person name="Kalkreuter E."/>
            <person name="Kautsar S.A."/>
            <person name="Yang D."/>
            <person name="Bader C.D."/>
            <person name="Teijaro C.N."/>
            <person name="Fluegel L."/>
            <person name="Davis C.M."/>
            <person name="Simpson J.R."/>
            <person name="Lauterbach L."/>
            <person name="Steele A.D."/>
            <person name="Gui C."/>
            <person name="Meng S."/>
            <person name="Li G."/>
            <person name="Viehrig K."/>
            <person name="Ye F."/>
            <person name="Su P."/>
            <person name="Kiefer A.F."/>
            <person name="Nichols A."/>
            <person name="Cepeda A.J."/>
            <person name="Yan W."/>
            <person name="Fan B."/>
            <person name="Jiang Y."/>
            <person name="Adhikari A."/>
            <person name="Zheng C.-J."/>
            <person name="Schuster L."/>
            <person name="Cowan T.M."/>
            <person name="Smanski M.J."/>
            <person name="Chevrette M.G."/>
            <person name="De Carvalho L.P.S."/>
            <person name="Shen B."/>
        </authorList>
    </citation>
    <scope>NUCLEOTIDE SEQUENCE [LARGE SCALE GENOMIC DNA]</scope>
    <source>
        <strain evidence="4 5">NPDC048117</strain>
    </source>
</reference>
<keyword evidence="2" id="KW-0472">Membrane</keyword>
<sequence length="582" mass="60475">MTQPPEPGRPPQGDGGAHDPTQVSFGKSPSQPPPPPAPGAPEPGTPPYAQAAAGYGYPQTPPAPNPYLQQPSPQAPPAAPQYGYPAQHMAPTVPQPAAPPLPRRSEAERKALRAQVAIVVSALVAIALIIGGGVWYSGSKDDRAPVAGGSTDGDGKGGGKDGGTEKVPSDPSAKLLFELDPPKVGKDLQITVAGSWITEDAYVKSGVAEINAYGLDDGAKKWTLPLPGPVCETSRHTTRDGRTAIVHEPDMPTARTPTHGCSEVTAIDLTTGKKLWTKNAKNGDRPVRFDNVTLSGTTVAAGSSHGGAAWDLADGTSLWQPKAADECQDAGYGGGKALVAVRRCGSYDARQLHIQTIDAKKGTVVSEYKMPQGVEYASVVSTDPLVVAADVGDTAGDGSGISDFFSVDAATGKLRAKISAPGDTYAADCDGITRVEHCTGLAVTGDRLFLPTEEHDTGGEGGRSNEIIAIDLATGRTTGQKADAGDNSSLYPLRADGDNLIAYKRPPYDKGGQIVSIGGAGFEQTVLLELPADDKSQELELEFSPEYQEYLFSGGRLFMSQVYVRQGAGADEVLAVAYGPKG</sequence>
<evidence type="ECO:0000256" key="1">
    <source>
        <dbReference type="SAM" id="MobiDB-lite"/>
    </source>
</evidence>
<dbReference type="InterPro" id="IPR011047">
    <property type="entry name" value="Quinoprotein_ADH-like_sf"/>
</dbReference>
<dbReference type="SUPFAM" id="SSF81995">
    <property type="entry name" value="beta-sandwich domain of Sec23/24"/>
    <property type="match status" value="1"/>
</dbReference>
<dbReference type="Proteomes" id="UP001551584">
    <property type="component" value="Unassembled WGS sequence"/>
</dbReference>
<evidence type="ECO:0000313" key="5">
    <source>
        <dbReference type="Proteomes" id="UP001551584"/>
    </source>
</evidence>
<dbReference type="Pfam" id="PF13360">
    <property type="entry name" value="PQQ_2"/>
    <property type="match status" value="1"/>
</dbReference>
<organism evidence="4 5">
    <name type="scientific">Streptomyces chilikensis</name>
    <dbReference type="NCBI Taxonomy" id="1194079"/>
    <lineage>
        <taxon>Bacteria</taxon>
        <taxon>Bacillati</taxon>
        <taxon>Actinomycetota</taxon>
        <taxon>Actinomycetes</taxon>
        <taxon>Kitasatosporales</taxon>
        <taxon>Streptomycetaceae</taxon>
        <taxon>Streptomyces</taxon>
    </lineage>
</organism>
<evidence type="ECO:0000256" key="2">
    <source>
        <dbReference type="SAM" id="Phobius"/>
    </source>
</evidence>
<dbReference type="SUPFAM" id="SSF50998">
    <property type="entry name" value="Quinoprotein alcohol dehydrogenase-like"/>
    <property type="match status" value="1"/>
</dbReference>
<gene>
    <name evidence="4" type="ORF">AB0D95_08260</name>
</gene>
<evidence type="ECO:0000313" key="4">
    <source>
        <dbReference type="EMBL" id="MEU9577246.1"/>
    </source>
</evidence>
<dbReference type="EMBL" id="JBEZNA010000013">
    <property type="protein sequence ID" value="MEU9577246.1"/>
    <property type="molecule type" value="Genomic_DNA"/>
</dbReference>
<name>A0ABV3EM37_9ACTN</name>
<feature type="region of interest" description="Disordered" evidence="1">
    <location>
        <begin position="145"/>
        <end position="171"/>
    </location>
</feature>
<keyword evidence="2" id="KW-0812">Transmembrane</keyword>
<keyword evidence="2" id="KW-1133">Transmembrane helix</keyword>
<feature type="transmembrane region" description="Helical" evidence="2">
    <location>
        <begin position="112"/>
        <end position="136"/>
    </location>
</feature>
<proteinExistence type="predicted"/>
<dbReference type="InterPro" id="IPR002372">
    <property type="entry name" value="PQQ_rpt_dom"/>
</dbReference>
<feature type="region of interest" description="Disordered" evidence="1">
    <location>
        <begin position="1"/>
        <end position="106"/>
    </location>
</feature>
<feature type="compositionally biased region" description="Pro residues" evidence="1">
    <location>
        <begin position="30"/>
        <end position="46"/>
    </location>
</feature>
<accession>A0ABV3EM37</accession>
<dbReference type="Gene3D" id="2.130.10.10">
    <property type="entry name" value="YVTN repeat-like/Quinoprotein amine dehydrogenase"/>
    <property type="match status" value="1"/>
</dbReference>
<feature type="compositionally biased region" description="Low complexity" evidence="1">
    <location>
        <begin position="80"/>
        <end position="92"/>
    </location>
</feature>
<evidence type="ECO:0000259" key="3">
    <source>
        <dbReference type="Pfam" id="PF13360"/>
    </source>
</evidence>
<feature type="compositionally biased region" description="Pro residues" evidence="1">
    <location>
        <begin position="93"/>
        <end position="102"/>
    </location>
</feature>
<feature type="domain" description="Pyrrolo-quinoline quinone repeat" evidence="3">
    <location>
        <begin position="262"/>
        <end position="485"/>
    </location>
</feature>
<feature type="compositionally biased region" description="Low complexity" evidence="1">
    <location>
        <begin position="47"/>
        <end position="58"/>
    </location>
</feature>
<dbReference type="InterPro" id="IPR015943">
    <property type="entry name" value="WD40/YVTN_repeat-like_dom_sf"/>
</dbReference>
<comment type="caution">
    <text evidence="4">The sequence shown here is derived from an EMBL/GenBank/DDBJ whole genome shotgun (WGS) entry which is preliminary data.</text>
</comment>